<dbReference type="EMBL" id="SBLB01000004">
    <property type="protein sequence ID" value="RYC68850.1"/>
    <property type="molecule type" value="Genomic_DNA"/>
</dbReference>
<dbReference type="RefSeq" id="WP_129602458.1">
    <property type="nucleotide sequence ID" value="NZ_SBLB01000004.1"/>
</dbReference>
<dbReference type="Proteomes" id="UP000290407">
    <property type="component" value="Unassembled WGS sequence"/>
</dbReference>
<keyword evidence="2" id="KW-1185">Reference proteome</keyword>
<accession>A0A4Q2UMQ2</accession>
<protein>
    <recommendedName>
        <fullName evidence="3">Adhesin domain-containing protein</fullName>
    </recommendedName>
</protein>
<organism evidence="1 2">
    <name type="scientific">Spirosoma sordidisoli</name>
    <dbReference type="NCBI Taxonomy" id="2502893"/>
    <lineage>
        <taxon>Bacteria</taxon>
        <taxon>Pseudomonadati</taxon>
        <taxon>Bacteroidota</taxon>
        <taxon>Cytophagia</taxon>
        <taxon>Cytophagales</taxon>
        <taxon>Cytophagaceae</taxon>
        <taxon>Spirosoma</taxon>
    </lineage>
</organism>
<proteinExistence type="predicted"/>
<dbReference type="AlphaFoldDB" id="A0A4Q2UMQ2"/>
<reference evidence="1 2" key="1">
    <citation type="submission" date="2019-01" db="EMBL/GenBank/DDBJ databases">
        <title>Spirosoma flava sp. nov., a propanil-degrading bacterium isolated from herbicide-contaminated soil.</title>
        <authorList>
            <person name="Zhang L."/>
            <person name="Jiang J.-D."/>
        </authorList>
    </citation>
    <scope>NUCLEOTIDE SEQUENCE [LARGE SCALE GENOMIC DNA]</scope>
    <source>
        <strain evidence="1 2">TY50</strain>
    </source>
</reference>
<evidence type="ECO:0000313" key="2">
    <source>
        <dbReference type="Proteomes" id="UP000290407"/>
    </source>
</evidence>
<sequence length="233" mass="25566">MKNHLLLLLVLFLAKPVFSQKIITKTLPLSAGQAVHLNLKFGDSIDVQYWDKSEVSMRIAVTINNGKLNDALEVSTESTADAVSLTTDFDYERIKQGRSEDCPGNRQSTWRTDKDGTSHSICSTINYTVFLPRKAPLRVETISGNIHIKGATSAVSAKSISGFVDMSWPGSKGANVAMKTITGEVYSDLTIDFKGKRPKNPLVGYTLEGTLLSGGPQVRLESISNNIYLRKEK</sequence>
<comment type="caution">
    <text evidence="1">The sequence shown here is derived from an EMBL/GenBank/DDBJ whole genome shotgun (WGS) entry which is preliminary data.</text>
</comment>
<gene>
    <name evidence="1" type="ORF">EQG79_15650</name>
</gene>
<evidence type="ECO:0008006" key="3">
    <source>
        <dbReference type="Google" id="ProtNLM"/>
    </source>
</evidence>
<name>A0A4Q2UMQ2_9BACT</name>
<evidence type="ECO:0000313" key="1">
    <source>
        <dbReference type="EMBL" id="RYC68850.1"/>
    </source>
</evidence>